<keyword evidence="1" id="KW-1133">Transmembrane helix</keyword>
<feature type="transmembrane region" description="Helical" evidence="1">
    <location>
        <begin position="133"/>
        <end position="150"/>
    </location>
</feature>
<protein>
    <submittedName>
        <fullName evidence="3">Uncharacterized protein</fullName>
    </submittedName>
</protein>
<feature type="transmembrane region" description="Helical" evidence="1">
    <location>
        <begin position="106"/>
        <end position="127"/>
    </location>
</feature>
<feature type="transmembrane region" description="Helical" evidence="1">
    <location>
        <begin position="7"/>
        <end position="25"/>
    </location>
</feature>
<dbReference type="EMBL" id="MSCP01000001">
    <property type="protein sequence ID" value="PQJ93376.1"/>
    <property type="molecule type" value="Genomic_DNA"/>
</dbReference>
<dbReference type="OrthoDB" id="5881970at2"/>
<gene>
    <name evidence="3" type="ORF">BTO23_04585</name>
    <name evidence="2" type="ORF">GCM10007855_14170</name>
</gene>
<evidence type="ECO:0000256" key="1">
    <source>
        <dbReference type="SAM" id="Phobius"/>
    </source>
</evidence>
<name>A0A2S7XI88_9GAMM</name>
<feature type="transmembrane region" description="Helical" evidence="1">
    <location>
        <begin position="73"/>
        <end position="94"/>
    </location>
</feature>
<keyword evidence="5" id="KW-1185">Reference proteome</keyword>
<keyword evidence="1" id="KW-0812">Transmembrane</keyword>
<proteinExistence type="predicted"/>
<sequence length="162" mass="18345">MKKLEKAIDVIKYLPFYMLFAPFWFSNGVVDKFYGIFFGTRHGDSWDGWKEYIAGTWSKKPLTDTLLVPMYDYLFPVLIVLQILPVVLLIASFLKLEILPNKPKTLLKAGLLSSLFVTASMAVSQTLAGASDVQYLFQFWAVSLLAFWYVETQAKSLTPVAA</sequence>
<dbReference type="AlphaFoldDB" id="A0A2S7XI88"/>
<reference evidence="3 4" key="2">
    <citation type="submission" date="2016-12" db="EMBL/GenBank/DDBJ databases">
        <title>Diversity of luminous bacteria.</title>
        <authorList>
            <person name="Yoshizawa S."/>
            <person name="Kogure K."/>
        </authorList>
    </citation>
    <scope>NUCLEOTIDE SEQUENCE [LARGE SCALE GENOMIC DNA]</scope>
    <source>
        <strain evidence="3 4">NBRC 105001</strain>
    </source>
</reference>
<dbReference type="Proteomes" id="UP001156660">
    <property type="component" value="Unassembled WGS sequence"/>
</dbReference>
<comment type="caution">
    <text evidence="3">The sequence shown here is derived from an EMBL/GenBank/DDBJ whole genome shotgun (WGS) entry which is preliminary data.</text>
</comment>
<reference evidence="2" key="4">
    <citation type="submission" date="2023-01" db="EMBL/GenBank/DDBJ databases">
        <title>Draft genome sequence of Aliivibrio sifiae strain NBRC 105001.</title>
        <authorList>
            <person name="Sun Q."/>
            <person name="Mori K."/>
        </authorList>
    </citation>
    <scope>NUCLEOTIDE SEQUENCE</scope>
    <source>
        <strain evidence="2">NBRC 105001</strain>
    </source>
</reference>
<organism evidence="3 4">
    <name type="scientific">Aliivibrio sifiae</name>
    <dbReference type="NCBI Taxonomy" id="566293"/>
    <lineage>
        <taxon>Bacteria</taxon>
        <taxon>Pseudomonadati</taxon>
        <taxon>Pseudomonadota</taxon>
        <taxon>Gammaproteobacteria</taxon>
        <taxon>Vibrionales</taxon>
        <taxon>Vibrionaceae</taxon>
        <taxon>Aliivibrio</taxon>
    </lineage>
</organism>
<dbReference type="Proteomes" id="UP000239273">
    <property type="component" value="Unassembled WGS sequence"/>
</dbReference>
<reference evidence="5" key="3">
    <citation type="journal article" date="2019" name="Int. J. Syst. Evol. Microbiol.">
        <title>The Global Catalogue of Microorganisms (GCM) 10K type strain sequencing project: providing services to taxonomists for standard genome sequencing and annotation.</title>
        <authorList>
            <consortium name="The Broad Institute Genomics Platform"/>
            <consortium name="The Broad Institute Genome Sequencing Center for Infectious Disease"/>
            <person name="Wu L."/>
            <person name="Ma J."/>
        </authorList>
    </citation>
    <scope>NUCLEOTIDE SEQUENCE [LARGE SCALE GENOMIC DNA]</scope>
    <source>
        <strain evidence="5">NBRC 105001</strain>
    </source>
</reference>
<evidence type="ECO:0000313" key="5">
    <source>
        <dbReference type="Proteomes" id="UP001156660"/>
    </source>
</evidence>
<evidence type="ECO:0000313" key="2">
    <source>
        <dbReference type="EMBL" id="GLR74543.1"/>
    </source>
</evidence>
<reference evidence="2" key="1">
    <citation type="journal article" date="2014" name="Int. J. Syst. Evol. Microbiol.">
        <title>Complete genome of a new Firmicutes species belonging to the dominant human colonic microbiota ('Ruminococcus bicirculans') reveals two chromosomes and a selective capacity to utilize plant glucans.</title>
        <authorList>
            <consortium name="NISC Comparative Sequencing Program"/>
            <person name="Wegmann U."/>
            <person name="Louis P."/>
            <person name="Goesmann A."/>
            <person name="Henrissat B."/>
            <person name="Duncan S.H."/>
            <person name="Flint H.J."/>
        </authorList>
    </citation>
    <scope>NUCLEOTIDE SEQUENCE</scope>
    <source>
        <strain evidence="2">NBRC 105001</strain>
    </source>
</reference>
<dbReference type="EMBL" id="BSOU01000003">
    <property type="protein sequence ID" value="GLR74543.1"/>
    <property type="molecule type" value="Genomic_DNA"/>
</dbReference>
<accession>A0A2S7XI88</accession>
<evidence type="ECO:0000313" key="3">
    <source>
        <dbReference type="EMBL" id="PQJ93376.1"/>
    </source>
</evidence>
<evidence type="ECO:0000313" key="4">
    <source>
        <dbReference type="Proteomes" id="UP000239273"/>
    </source>
</evidence>
<keyword evidence="1" id="KW-0472">Membrane</keyword>